<dbReference type="CDD" id="cd00448">
    <property type="entry name" value="YjgF_YER057c_UK114_family"/>
    <property type="match status" value="1"/>
</dbReference>
<dbReference type="Gene3D" id="3.30.1330.40">
    <property type="entry name" value="RutC-like"/>
    <property type="match status" value="1"/>
</dbReference>
<dbReference type="PANTHER" id="PTHR43857">
    <property type="entry name" value="BLR7761 PROTEIN"/>
    <property type="match status" value="1"/>
</dbReference>
<dbReference type="EMBL" id="CADCUK010000109">
    <property type="protein sequence ID" value="CAA9374429.1"/>
    <property type="molecule type" value="Genomic_DNA"/>
</dbReference>
<sequence>METTTRRPVNPSTWSHRLGFDQGLLTATPSALLTIAAQGPLDGRGRLLHDGDPPAQLALTLANIAEVLSLAGMSWSDIVQLRVYTTDLEVLLDAYDTLVEHLCGEGARPPSTIVEVSRLLVPGMTVTIDALAAQ</sequence>
<proteinExistence type="predicted"/>
<accession>A0A6J4N0V5</accession>
<reference evidence="1" key="1">
    <citation type="submission" date="2020-02" db="EMBL/GenBank/DDBJ databases">
        <authorList>
            <person name="Meier V. D."/>
        </authorList>
    </citation>
    <scope>NUCLEOTIDE SEQUENCE</scope>
    <source>
        <strain evidence="1">AVDCRST_MAG47</strain>
    </source>
</reference>
<dbReference type="PANTHER" id="PTHR43857:SF1">
    <property type="entry name" value="YJGH FAMILY PROTEIN"/>
    <property type="match status" value="1"/>
</dbReference>
<protein>
    <recommendedName>
        <fullName evidence="2">RidA/YER057c/UK114 superfamily protein</fullName>
    </recommendedName>
</protein>
<evidence type="ECO:0000313" key="1">
    <source>
        <dbReference type="EMBL" id="CAA9374429.1"/>
    </source>
</evidence>
<evidence type="ECO:0008006" key="2">
    <source>
        <dbReference type="Google" id="ProtNLM"/>
    </source>
</evidence>
<organism evidence="1">
    <name type="scientific">uncultured Nocardioidaceae bacterium</name>
    <dbReference type="NCBI Taxonomy" id="253824"/>
    <lineage>
        <taxon>Bacteria</taxon>
        <taxon>Bacillati</taxon>
        <taxon>Actinomycetota</taxon>
        <taxon>Actinomycetes</taxon>
        <taxon>Propionibacteriales</taxon>
        <taxon>Nocardioidaceae</taxon>
        <taxon>environmental samples</taxon>
    </lineage>
</organism>
<dbReference type="InterPro" id="IPR035959">
    <property type="entry name" value="RutC-like_sf"/>
</dbReference>
<dbReference type="SUPFAM" id="SSF55298">
    <property type="entry name" value="YjgF-like"/>
    <property type="match status" value="1"/>
</dbReference>
<dbReference type="AlphaFoldDB" id="A0A6J4N0V5"/>
<name>A0A6J4N0V5_9ACTN</name>
<gene>
    <name evidence="1" type="ORF">AVDCRST_MAG47-1509</name>
</gene>
<dbReference type="InterPro" id="IPR006175">
    <property type="entry name" value="YjgF/YER057c/UK114"/>
</dbReference>
<dbReference type="Pfam" id="PF01042">
    <property type="entry name" value="Ribonuc_L-PSP"/>
    <property type="match status" value="1"/>
</dbReference>